<dbReference type="Pfam" id="PF01555">
    <property type="entry name" value="N6_N4_Mtase"/>
    <property type="match status" value="1"/>
</dbReference>
<accession>A0A2U1TM96</accession>
<evidence type="ECO:0000256" key="5">
    <source>
        <dbReference type="ARBA" id="ARBA00022747"/>
    </source>
</evidence>
<organism evidence="10 11">
    <name type="scientific">Brenneria corticis</name>
    <dbReference type="NCBI Taxonomy" id="2173106"/>
    <lineage>
        <taxon>Bacteria</taxon>
        <taxon>Pseudomonadati</taxon>
        <taxon>Pseudomonadota</taxon>
        <taxon>Gammaproteobacteria</taxon>
        <taxon>Enterobacterales</taxon>
        <taxon>Pectobacteriaceae</taxon>
        <taxon>Brenneria</taxon>
    </lineage>
</organism>
<dbReference type="SUPFAM" id="SSF53335">
    <property type="entry name" value="S-adenosyl-L-methionine-dependent methyltransferases"/>
    <property type="match status" value="1"/>
</dbReference>
<dbReference type="GO" id="GO:0032259">
    <property type="term" value="P:methylation"/>
    <property type="evidence" value="ECO:0007669"/>
    <property type="project" value="UniProtKB-KW"/>
</dbReference>
<dbReference type="InterPro" id="IPR001091">
    <property type="entry name" value="RM_Methyltransferase"/>
</dbReference>
<dbReference type="AlphaFoldDB" id="A0A2U1TM96"/>
<dbReference type="GO" id="GO:0015667">
    <property type="term" value="F:site-specific DNA-methyltransferase (cytosine-N4-specific) activity"/>
    <property type="evidence" value="ECO:0007669"/>
    <property type="project" value="UniProtKB-EC"/>
</dbReference>
<dbReference type="EMBL" id="QDKH01000036">
    <property type="protein sequence ID" value="PWC10525.1"/>
    <property type="molecule type" value="Genomic_DNA"/>
</dbReference>
<feature type="domain" description="DNA methylase N-4/N-6" evidence="9">
    <location>
        <begin position="22"/>
        <end position="298"/>
    </location>
</feature>
<gene>
    <name evidence="10" type="ORF">DDT56_21675</name>
</gene>
<evidence type="ECO:0000313" key="10">
    <source>
        <dbReference type="EMBL" id="PWC10525.1"/>
    </source>
</evidence>
<name>A0A2U1TM96_9GAMM</name>
<keyword evidence="6" id="KW-0238">DNA-binding</keyword>
<dbReference type="Proteomes" id="UP000296159">
    <property type="component" value="Unassembled WGS sequence"/>
</dbReference>
<evidence type="ECO:0000256" key="6">
    <source>
        <dbReference type="ARBA" id="ARBA00023125"/>
    </source>
</evidence>
<comment type="caution">
    <text evidence="10">The sequence shown here is derived from an EMBL/GenBank/DDBJ whole genome shotgun (WGS) entry which is preliminary data.</text>
</comment>
<evidence type="ECO:0000256" key="1">
    <source>
        <dbReference type="ARBA" id="ARBA00010203"/>
    </source>
</evidence>
<protein>
    <recommendedName>
        <fullName evidence="8">Methyltransferase</fullName>
        <ecNumber evidence="8">2.1.1.-</ecNumber>
    </recommendedName>
</protein>
<evidence type="ECO:0000256" key="2">
    <source>
        <dbReference type="ARBA" id="ARBA00022603"/>
    </source>
</evidence>
<keyword evidence="11" id="KW-1185">Reference proteome</keyword>
<evidence type="ECO:0000256" key="4">
    <source>
        <dbReference type="ARBA" id="ARBA00022691"/>
    </source>
</evidence>
<sequence length="329" mass="35932">MSYQLHVGDCLESLRHLPEQSVHCCVTSPPYYGLRDYGVAGQIGLEQTPDEYIAALVAVFRETRRVLRDDGTLWLNIGDSYAGTGGRGPQSGKAFKGRARQRETITRAARVRGPGLKEKDLVGIPWMLAFALRADGWYLRQEIIWHKTNPMPESVTDRCTKAHEQIFLLSKSPRYFFDSKAIKEPVSGTAHSRGHGVNPKAAANAFGSKQNSSFSEAVRGLVEERNRRTVWLVPVQGYTGAHFATFPPSLIEPCILAGSPQGGVVLDPFGGSGTTAGVALAHNRRAVLCELNPEYAALIPGRVSSIAQRITGESARQAMTEETRSAVNE</sequence>
<evidence type="ECO:0000256" key="3">
    <source>
        <dbReference type="ARBA" id="ARBA00022679"/>
    </source>
</evidence>
<dbReference type="PRINTS" id="PR00508">
    <property type="entry name" value="S21N4MTFRASE"/>
</dbReference>
<comment type="catalytic activity">
    <reaction evidence="7">
        <text>a 2'-deoxycytidine in DNA + S-adenosyl-L-methionine = an N(4)-methyl-2'-deoxycytidine in DNA + S-adenosyl-L-homocysteine + H(+)</text>
        <dbReference type="Rhea" id="RHEA:16857"/>
        <dbReference type="Rhea" id="RHEA-COMP:11369"/>
        <dbReference type="Rhea" id="RHEA-COMP:13674"/>
        <dbReference type="ChEBI" id="CHEBI:15378"/>
        <dbReference type="ChEBI" id="CHEBI:57856"/>
        <dbReference type="ChEBI" id="CHEBI:59789"/>
        <dbReference type="ChEBI" id="CHEBI:85452"/>
        <dbReference type="ChEBI" id="CHEBI:137933"/>
        <dbReference type="EC" id="2.1.1.113"/>
    </reaction>
</comment>
<dbReference type="GO" id="GO:0003677">
    <property type="term" value="F:DNA binding"/>
    <property type="evidence" value="ECO:0007669"/>
    <property type="project" value="UniProtKB-KW"/>
</dbReference>
<dbReference type="RefSeq" id="WP_136168441.1">
    <property type="nucleotide sequence ID" value="NZ_KZ819098.1"/>
</dbReference>
<proteinExistence type="inferred from homology"/>
<evidence type="ECO:0000256" key="8">
    <source>
        <dbReference type="RuleBase" id="RU362026"/>
    </source>
</evidence>
<comment type="similarity">
    <text evidence="1">Belongs to the N(4)/N(6)-methyltransferase family. N(4) subfamily.</text>
</comment>
<dbReference type="EC" id="2.1.1.-" evidence="8"/>
<dbReference type="PROSITE" id="PS00093">
    <property type="entry name" value="N4_MTASE"/>
    <property type="match status" value="1"/>
</dbReference>
<dbReference type="Gene3D" id="3.40.50.150">
    <property type="entry name" value="Vaccinia Virus protein VP39"/>
    <property type="match status" value="1"/>
</dbReference>
<dbReference type="InterPro" id="IPR002941">
    <property type="entry name" value="DNA_methylase_N4/N6"/>
</dbReference>
<evidence type="ECO:0000313" key="11">
    <source>
        <dbReference type="Proteomes" id="UP000296159"/>
    </source>
</evidence>
<keyword evidence="5" id="KW-0680">Restriction system</keyword>
<keyword evidence="3 10" id="KW-0808">Transferase</keyword>
<evidence type="ECO:0000259" key="9">
    <source>
        <dbReference type="Pfam" id="PF01555"/>
    </source>
</evidence>
<dbReference type="GO" id="GO:0008170">
    <property type="term" value="F:N-methyltransferase activity"/>
    <property type="evidence" value="ECO:0007669"/>
    <property type="project" value="InterPro"/>
</dbReference>
<dbReference type="InterPro" id="IPR017985">
    <property type="entry name" value="MeTrfase_CN4_CS"/>
</dbReference>
<evidence type="ECO:0000256" key="7">
    <source>
        <dbReference type="ARBA" id="ARBA00049120"/>
    </source>
</evidence>
<keyword evidence="4" id="KW-0949">S-adenosyl-L-methionine</keyword>
<keyword evidence="2 10" id="KW-0489">Methyltransferase</keyword>
<dbReference type="GO" id="GO:0009307">
    <property type="term" value="P:DNA restriction-modification system"/>
    <property type="evidence" value="ECO:0007669"/>
    <property type="project" value="UniProtKB-KW"/>
</dbReference>
<dbReference type="InterPro" id="IPR029063">
    <property type="entry name" value="SAM-dependent_MTases_sf"/>
</dbReference>
<reference evidence="10 11" key="1">
    <citation type="submission" date="2018-04" db="EMBL/GenBank/DDBJ databases">
        <title>Brenneria corticis sp.nov.</title>
        <authorList>
            <person name="Li Y."/>
        </authorList>
    </citation>
    <scope>NUCLEOTIDE SEQUENCE [LARGE SCALE GENOMIC DNA]</scope>
    <source>
        <strain evidence="10 11">CFCC 11842</strain>
    </source>
</reference>